<dbReference type="Proteomes" id="UP000003741">
    <property type="component" value="Unassembled WGS sequence"/>
</dbReference>
<dbReference type="InterPro" id="IPR029044">
    <property type="entry name" value="Nucleotide-diphossugar_trans"/>
</dbReference>
<keyword evidence="4" id="KW-0812">Transmembrane</keyword>
<dbReference type="EMBL" id="AGXG01000009">
    <property type="protein sequence ID" value="EIY38443.1"/>
    <property type="molecule type" value="Genomic_DNA"/>
</dbReference>
<organism evidence="6 7">
    <name type="scientific">Bacteroides cellulosilyticus CL02T12C19</name>
    <dbReference type="NCBI Taxonomy" id="997874"/>
    <lineage>
        <taxon>Bacteria</taxon>
        <taxon>Pseudomonadati</taxon>
        <taxon>Bacteroidota</taxon>
        <taxon>Bacteroidia</taxon>
        <taxon>Bacteroidales</taxon>
        <taxon>Bacteroidaceae</taxon>
        <taxon>Bacteroides</taxon>
    </lineage>
</organism>
<feature type="transmembrane region" description="Helical" evidence="4">
    <location>
        <begin position="260"/>
        <end position="279"/>
    </location>
</feature>
<sequence length="287" mass="34147">MYSFRYLQLYILLNIKMFKVAVLLPVYKKDNPQFFTTTVASLLSQSYKDFTIFLGVDGPIEGELDTMVKDYDQNSKFCVCRFTKNRGLACVLNDLIAEAVKQGFVYFARMDADDVCVNTRLEKQLIFLQNHPEVDVVGGKIEEIDENGNRNGKTVFYPLFHDACKKYFRYRDPLAHPATFFRKRYFDKAKGYRNEYRKNQDTMLWFDGFMNGCIFANLDETVLLFRVTDDFYKNRRNGFKRAKKMLKDRFMINKSLHYDWSAYLFSFLMFIMTLTPPFLKKFLYRIR</sequence>
<accession>I9R8S2</accession>
<keyword evidence="2" id="KW-0328">Glycosyltransferase</keyword>
<dbReference type="GO" id="GO:0016757">
    <property type="term" value="F:glycosyltransferase activity"/>
    <property type="evidence" value="ECO:0007669"/>
    <property type="project" value="UniProtKB-KW"/>
</dbReference>
<protein>
    <recommendedName>
        <fullName evidence="5">Glycosyltransferase 2-like domain-containing protein</fullName>
    </recommendedName>
</protein>
<evidence type="ECO:0000313" key="7">
    <source>
        <dbReference type="Proteomes" id="UP000003741"/>
    </source>
</evidence>
<dbReference type="PANTHER" id="PTHR43685:SF5">
    <property type="entry name" value="GLYCOSYLTRANSFERASE EPSE-RELATED"/>
    <property type="match status" value="1"/>
</dbReference>
<dbReference type="PATRIC" id="fig|997874.3.peg.580"/>
<dbReference type="HOGENOM" id="CLU_025996_0_9_10"/>
<dbReference type="Pfam" id="PF00535">
    <property type="entry name" value="Glycos_transf_2"/>
    <property type="match status" value="1"/>
</dbReference>
<dbReference type="SUPFAM" id="SSF53448">
    <property type="entry name" value="Nucleotide-diphospho-sugar transferases"/>
    <property type="match status" value="1"/>
</dbReference>
<keyword evidence="3" id="KW-0808">Transferase</keyword>
<gene>
    <name evidence="6" type="ORF">HMPREF1062_00573</name>
</gene>
<dbReference type="InterPro" id="IPR001173">
    <property type="entry name" value="Glyco_trans_2-like"/>
</dbReference>
<evidence type="ECO:0000256" key="2">
    <source>
        <dbReference type="ARBA" id="ARBA00022676"/>
    </source>
</evidence>
<keyword evidence="4" id="KW-0472">Membrane</keyword>
<dbReference type="AlphaFoldDB" id="I9R8S2"/>
<keyword evidence="7" id="KW-1185">Reference proteome</keyword>
<evidence type="ECO:0000256" key="1">
    <source>
        <dbReference type="ARBA" id="ARBA00006739"/>
    </source>
</evidence>
<evidence type="ECO:0000256" key="3">
    <source>
        <dbReference type="ARBA" id="ARBA00022679"/>
    </source>
</evidence>
<comment type="caution">
    <text evidence="6">The sequence shown here is derived from an EMBL/GenBank/DDBJ whole genome shotgun (WGS) entry which is preliminary data.</text>
</comment>
<dbReference type="InterPro" id="IPR050834">
    <property type="entry name" value="Glycosyltransf_2"/>
</dbReference>
<feature type="domain" description="Glycosyltransferase 2-like" evidence="5">
    <location>
        <begin position="22"/>
        <end position="185"/>
    </location>
</feature>
<keyword evidence="4" id="KW-1133">Transmembrane helix</keyword>
<dbReference type="PANTHER" id="PTHR43685">
    <property type="entry name" value="GLYCOSYLTRANSFERASE"/>
    <property type="match status" value="1"/>
</dbReference>
<comment type="similarity">
    <text evidence="1">Belongs to the glycosyltransferase 2 family.</text>
</comment>
<dbReference type="Gene3D" id="3.90.550.10">
    <property type="entry name" value="Spore Coat Polysaccharide Biosynthesis Protein SpsA, Chain A"/>
    <property type="match status" value="1"/>
</dbReference>
<evidence type="ECO:0000313" key="6">
    <source>
        <dbReference type="EMBL" id="EIY38443.1"/>
    </source>
</evidence>
<evidence type="ECO:0000259" key="5">
    <source>
        <dbReference type="Pfam" id="PF00535"/>
    </source>
</evidence>
<reference evidence="6 7" key="1">
    <citation type="submission" date="2012-02" db="EMBL/GenBank/DDBJ databases">
        <title>The Genome Sequence of Bacteroides cellulosilyticus CL02T12C19.</title>
        <authorList>
            <consortium name="The Broad Institute Genome Sequencing Platform"/>
            <person name="Earl A."/>
            <person name="Ward D."/>
            <person name="Feldgarden M."/>
            <person name="Gevers D."/>
            <person name="Zitomersky N.L."/>
            <person name="Coyne M.J."/>
            <person name="Comstock L.E."/>
            <person name="Young S.K."/>
            <person name="Zeng Q."/>
            <person name="Gargeya S."/>
            <person name="Fitzgerald M."/>
            <person name="Haas B."/>
            <person name="Abouelleil A."/>
            <person name="Alvarado L."/>
            <person name="Arachchi H.M."/>
            <person name="Berlin A."/>
            <person name="Chapman S.B."/>
            <person name="Gearin G."/>
            <person name="Goldberg J."/>
            <person name="Griggs A."/>
            <person name="Gujja S."/>
            <person name="Hansen M."/>
            <person name="Heiman D."/>
            <person name="Howarth C."/>
            <person name="Larimer J."/>
            <person name="Lui A."/>
            <person name="MacDonald P.J.P."/>
            <person name="McCowen C."/>
            <person name="Montmayeur A."/>
            <person name="Murphy C."/>
            <person name="Neiman D."/>
            <person name="Pearson M."/>
            <person name="Priest M."/>
            <person name="Roberts A."/>
            <person name="Saif S."/>
            <person name="Shea T."/>
            <person name="Sisk P."/>
            <person name="Stolte C."/>
            <person name="Sykes S."/>
            <person name="Wortman J."/>
            <person name="Nusbaum C."/>
            <person name="Birren B."/>
        </authorList>
    </citation>
    <scope>NUCLEOTIDE SEQUENCE [LARGE SCALE GENOMIC DNA]</scope>
    <source>
        <strain evidence="6 7">CL02T12C19</strain>
    </source>
</reference>
<proteinExistence type="inferred from homology"/>
<name>I9R8S2_9BACE</name>
<evidence type="ECO:0000256" key="4">
    <source>
        <dbReference type="SAM" id="Phobius"/>
    </source>
</evidence>